<reference evidence="1 2" key="1">
    <citation type="journal article" date="2019" name="Commun. Biol.">
        <title>The bagworm genome reveals a unique fibroin gene that provides high tensile strength.</title>
        <authorList>
            <person name="Kono N."/>
            <person name="Nakamura H."/>
            <person name="Ohtoshi R."/>
            <person name="Tomita M."/>
            <person name="Numata K."/>
            <person name="Arakawa K."/>
        </authorList>
    </citation>
    <scope>NUCLEOTIDE SEQUENCE [LARGE SCALE GENOMIC DNA]</scope>
</reference>
<sequence length="101" mass="11416">MISTFHDNSTYTGTSAGEECEKPICVKDCNTTMGGIDLKDQKLSMYPMERKRGLKWGALRLKLREVCGRRRNYFWVRVPVVRPDVKAHVSIHASRVTGSGS</sequence>
<dbReference type="AlphaFoldDB" id="A0A4C1V1L9"/>
<dbReference type="EMBL" id="BGZK01000253">
    <property type="protein sequence ID" value="GBP31974.1"/>
    <property type="molecule type" value="Genomic_DNA"/>
</dbReference>
<gene>
    <name evidence="1" type="primary">PGBD4</name>
    <name evidence="1" type="ORF">EVAR_18513_1</name>
</gene>
<dbReference type="OrthoDB" id="75807at2759"/>
<keyword evidence="2" id="KW-1185">Reference proteome</keyword>
<accession>A0A4C1V1L9</accession>
<organism evidence="1 2">
    <name type="scientific">Eumeta variegata</name>
    <name type="common">Bagworm moth</name>
    <name type="synonym">Eumeta japonica</name>
    <dbReference type="NCBI Taxonomy" id="151549"/>
    <lineage>
        <taxon>Eukaryota</taxon>
        <taxon>Metazoa</taxon>
        <taxon>Ecdysozoa</taxon>
        <taxon>Arthropoda</taxon>
        <taxon>Hexapoda</taxon>
        <taxon>Insecta</taxon>
        <taxon>Pterygota</taxon>
        <taxon>Neoptera</taxon>
        <taxon>Endopterygota</taxon>
        <taxon>Lepidoptera</taxon>
        <taxon>Glossata</taxon>
        <taxon>Ditrysia</taxon>
        <taxon>Tineoidea</taxon>
        <taxon>Psychidae</taxon>
        <taxon>Oiketicinae</taxon>
        <taxon>Eumeta</taxon>
    </lineage>
</organism>
<evidence type="ECO:0000313" key="2">
    <source>
        <dbReference type="Proteomes" id="UP000299102"/>
    </source>
</evidence>
<protein>
    <submittedName>
        <fullName evidence="1">PiggyBac transposable element-derived protein 4</fullName>
    </submittedName>
</protein>
<name>A0A4C1V1L9_EUMVA</name>
<dbReference type="Proteomes" id="UP000299102">
    <property type="component" value="Unassembled WGS sequence"/>
</dbReference>
<evidence type="ECO:0000313" key="1">
    <source>
        <dbReference type="EMBL" id="GBP31974.1"/>
    </source>
</evidence>
<comment type="caution">
    <text evidence="1">The sequence shown here is derived from an EMBL/GenBank/DDBJ whole genome shotgun (WGS) entry which is preliminary data.</text>
</comment>
<proteinExistence type="predicted"/>